<dbReference type="InterPro" id="IPR050307">
    <property type="entry name" value="Sterol_Desaturase_Related"/>
</dbReference>
<comment type="caution">
    <text evidence="2">The sequence shown here is derived from an EMBL/GenBank/DDBJ whole genome shotgun (WGS) entry which is preliminary data.</text>
</comment>
<keyword evidence="3" id="KW-1185">Reference proteome</keyword>
<evidence type="ECO:0000313" key="3">
    <source>
        <dbReference type="Proteomes" id="UP001189122"/>
    </source>
</evidence>
<sequence length="269" mass="29551">MGCAGSEREGSSGSGKQSLSNKPKVELALSEETLGALLPIAVYWTYSALYVLLGSLSSLDKYRLHPRGDEAKNIVSRATVVKGVLVQQAFQVVVALGLFTVKTMARPPRGPNPPSLEQRQWVVAMASSTRGNTSCTGTCTSNKFLYKHVHSKEPYPSFRTRLEPSITTPEGLILDTVGGALSFLVSGMSARDGIFFFSSATIKTVDDHCGFAYHDIHHQLYGSKCNFCQPFFVAWDRIMGTYMPYTLEKKEGRGSRGLATERLEQATWH</sequence>
<reference evidence="3" key="1">
    <citation type="journal article" date="2020" name="Sci. Rep.">
        <title>Chromosome-scale genome assembly for the duckweed Spirodela intermedia, integrating cytogenetic maps, PacBio and Oxford Nanopore libraries.</title>
        <authorList>
            <person name="Hoang P.T.N."/>
            <person name="Fiebig A."/>
            <person name="Novak P."/>
            <person name="Macas J."/>
            <person name="Cao H.X."/>
            <person name="Stepanenko A."/>
            <person name="Chen G."/>
            <person name="Borisjuk N."/>
            <person name="Scholz U."/>
            <person name="Schubert I."/>
        </authorList>
    </citation>
    <scope>NUCLEOTIDE SEQUENCE [LARGE SCALE GENOMIC DNA]</scope>
</reference>
<protein>
    <submittedName>
        <fullName evidence="2">Uncharacterized protein</fullName>
    </submittedName>
</protein>
<accession>A0ABN7E8M2</accession>
<feature type="compositionally biased region" description="Basic and acidic residues" evidence="1">
    <location>
        <begin position="1"/>
        <end position="10"/>
    </location>
</feature>
<organism evidence="2 3">
    <name type="scientific">Spirodela intermedia</name>
    <name type="common">Intermediate duckweed</name>
    <dbReference type="NCBI Taxonomy" id="51605"/>
    <lineage>
        <taxon>Eukaryota</taxon>
        <taxon>Viridiplantae</taxon>
        <taxon>Streptophyta</taxon>
        <taxon>Embryophyta</taxon>
        <taxon>Tracheophyta</taxon>
        <taxon>Spermatophyta</taxon>
        <taxon>Magnoliopsida</taxon>
        <taxon>Liliopsida</taxon>
        <taxon>Araceae</taxon>
        <taxon>Lemnoideae</taxon>
        <taxon>Spirodela</taxon>
    </lineage>
</organism>
<dbReference type="EMBL" id="CACRZD030000077">
    <property type="protein sequence ID" value="CAA6674085.1"/>
    <property type="molecule type" value="Genomic_DNA"/>
</dbReference>
<evidence type="ECO:0000256" key="1">
    <source>
        <dbReference type="SAM" id="MobiDB-lite"/>
    </source>
</evidence>
<name>A0ABN7E8M2_SPIIN</name>
<evidence type="ECO:0000313" key="2">
    <source>
        <dbReference type="EMBL" id="CAA6674085.1"/>
    </source>
</evidence>
<dbReference type="PANTHER" id="PTHR11863">
    <property type="entry name" value="STEROL DESATURASE"/>
    <property type="match status" value="1"/>
</dbReference>
<feature type="region of interest" description="Disordered" evidence="1">
    <location>
        <begin position="1"/>
        <end position="22"/>
    </location>
</feature>
<dbReference type="Proteomes" id="UP001189122">
    <property type="component" value="Unassembled WGS sequence"/>
</dbReference>
<gene>
    <name evidence="2" type="ORF">SI7747_UN020443</name>
</gene>
<proteinExistence type="predicted"/>